<accession>A0A6A6UGL8</accession>
<dbReference type="CDD" id="cd00143">
    <property type="entry name" value="PP2Cc"/>
    <property type="match status" value="1"/>
</dbReference>
<dbReference type="FunFam" id="3.60.40.10:FF:000055">
    <property type="entry name" value="Adenylate cyclase AcyA"/>
    <property type="match status" value="1"/>
</dbReference>
<evidence type="ECO:0000256" key="6">
    <source>
        <dbReference type="ARBA" id="ARBA00021420"/>
    </source>
</evidence>
<feature type="compositionally biased region" description="Polar residues" evidence="17">
    <location>
        <begin position="1131"/>
        <end position="1143"/>
    </location>
</feature>
<dbReference type="Gene3D" id="3.60.40.10">
    <property type="entry name" value="PPM-type phosphatase domain"/>
    <property type="match status" value="1"/>
</dbReference>
<feature type="region of interest" description="Disordered" evidence="17">
    <location>
        <begin position="43"/>
        <end position="136"/>
    </location>
</feature>
<feature type="domain" description="Ras-associating" evidence="19">
    <location>
        <begin position="592"/>
        <end position="686"/>
    </location>
</feature>
<evidence type="ECO:0000256" key="2">
    <source>
        <dbReference type="ARBA" id="ARBA00001946"/>
    </source>
</evidence>
<dbReference type="Pfam" id="PF23010">
    <property type="entry name" value="RA_3"/>
    <property type="match status" value="1"/>
</dbReference>
<dbReference type="Pfam" id="PF00211">
    <property type="entry name" value="Guanylate_cyc"/>
    <property type="match status" value="1"/>
</dbReference>
<feature type="region of interest" description="Disordered" evidence="17">
    <location>
        <begin position="1113"/>
        <end position="1153"/>
    </location>
</feature>
<keyword evidence="8" id="KW-0479">Metal-binding</keyword>
<evidence type="ECO:0000256" key="1">
    <source>
        <dbReference type="ARBA" id="ARBA00001593"/>
    </source>
</evidence>
<dbReference type="InterPro" id="IPR050216">
    <property type="entry name" value="LRR_domain-containing"/>
</dbReference>
<feature type="compositionally biased region" description="Polar residues" evidence="17">
    <location>
        <begin position="210"/>
        <end position="219"/>
    </location>
</feature>
<evidence type="ECO:0000313" key="22">
    <source>
        <dbReference type="Proteomes" id="UP000799302"/>
    </source>
</evidence>
<feature type="region of interest" description="Disordered" evidence="17">
    <location>
        <begin position="210"/>
        <end position="398"/>
    </location>
</feature>
<dbReference type="CDD" id="cd07302">
    <property type="entry name" value="CHD"/>
    <property type="match status" value="1"/>
</dbReference>
<keyword evidence="9" id="KW-0677">Repeat</keyword>
<dbReference type="SUPFAM" id="SSF81606">
    <property type="entry name" value="PP2C-like"/>
    <property type="match status" value="1"/>
</dbReference>
<evidence type="ECO:0000256" key="17">
    <source>
        <dbReference type="SAM" id="MobiDB-lite"/>
    </source>
</evidence>
<evidence type="ECO:0000256" key="13">
    <source>
        <dbReference type="ARBA" id="ARBA00022998"/>
    </source>
</evidence>
<dbReference type="GO" id="GO:0005737">
    <property type="term" value="C:cytoplasm"/>
    <property type="evidence" value="ECO:0007669"/>
    <property type="project" value="TreeGrafter"/>
</dbReference>
<dbReference type="InterPro" id="IPR055414">
    <property type="entry name" value="LRR_R13L4/SHOC2-like"/>
</dbReference>
<dbReference type="InterPro" id="IPR032675">
    <property type="entry name" value="LRR_dom_sf"/>
</dbReference>
<protein>
    <recommendedName>
        <fullName evidence="6">Adenylate cyclase</fullName>
        <ecNumber evidence="5">4.6.1.1</ecNumber>
    </recommendedName>
    <alternativeName>
        <fullName evidence="15">ATP pyrophosphate-lyase</fullName>
    </alternativeName>
    <alternativeName>
        <fullName evidence="16">Adenylyl cyclase</fullName>
    </alternativeName>
</protein>
<feature type="compositionally biased region" description="Polar residues" evidence="17">
    <location>
        <begin position="88"/>
        <end position="113"/>
    </location>
</feature>
<sequence length="2104" mass="233722">MEMLAVCELPLRPSSAVGSCCSEASFRSFLSLPEEILIADKRYRDDSEVSPGSQPDSGYPRTNKPLPNMSAIAPWETGDSPTMDRLRQTSVGSSGGSNRVPQIQRQPPTTVSPSPHYPLRNASGNPVTPNGLFSSFYDDSSEEMAQLSPAFRPGSSQEDMGYPENDRRPSVASATTISSIGSKSSARGPNYHKKLGNFFGDDFPGLEAVSRQNSESSLPPNAILQYAGGNNSSNNLNPRARKNSANNVPHISRPVSPASFAGRPKTPHASEVTPWEFQEGGKDLPPPPPPPHSTDRDRASLSKATRTHNHRLHFPGHKHTRSKDEPTNNATPGLALRPSLSRQESNASFGRAELSHSSNASNPNLKANLTPRPPSPTPSFASINTMSQRSGHHKRGLFDKYLRRRDKHGFIDNIPATMPGSTTSLTARNGKTQKLETLPTAPGKKFSFAGDALPPVPGPATKDGRIRPFLKSKKTAVSINEFGPPTRDGNDPNLARGQGNAKNQLNMDFGDLSDYVSSKPQAPEPVDAGIFTGLEPETQNHTVIPPAREEPMEDGKWAAPDSWGVVATVDDNMARLREFDENGNSLEEDSGPPYCLRIFRGNDTFAVLSVPLNTTVADIIELIRKKTYTPTDPTKLENFVIVMKKHDVSRQLEGNERPLVIQKRLLEQAGYVEADRIEDVGREDNSYLCRFTFLPQKEAGFTTLDKVLPIDEKTTGKYSHVDLQGKNLITIPVVLHKNATDIVSLNLSRNLAMSIPNDFIQACVNLREIKFCSNECWKIPPSFTHATRLTMLDLSTNRIEQLEHTELNRLSHLASLRIANNNLTTLPRYFGQYKFMRSLNISSNGFTSFPDVIQDITSLIDLDISFNLMSKLPNLGNLTSLERLWATNNRFTGSFHPSTANLINLREVDIRHNALEDIDIFCKMPKLEYLLVGYNNISTFEGSFHALRGLSLNSNPVTKFDITSPLPSLGNLRLERAKLSALPDDLFQKIPNLNKLALDKNHFVSLSPNIGKLVHLEYLTLAQNSLSSLPPEIGRLVELKYLDMRENNLNVLPPQIWFLRKLETLNLSSNVLGSFPKPGAPLPALPEDTVYNSVESKEEELGTLGHLQYRRPSAATTGSGSLSSSPGAQSRKGSVASQLTASRKPSFVSRGSDATTTTLNTLAPITRKDSSLSNRLMSTFAGSMRYLNLADNRLQDEVFDEIALLPELRVLNLSYNILYDLPPRTLRRWTHLDELYLSGNELRSLPAEDLDEINSLRVLHINCNKFQVLPAELAKVSKLAIMDVGSNALKYNVSNWPYDWNWNWNHQLKYLNMSGNTRLEIKPGTNKQTPRGDKDLTDFSSLQKLRILGLMDVTLRSQVPDQSEDRRVRTAGSQVGSMSYGMADSLGKNEHLSILDMVVDRFRSHDDEVLLGLFDAPASSMGGSKIAKYLHEHFKHRFSDELEKLKNPEIAADALRRTFLNLNKELAIIMNQHKERERKKQLAAENPSVLSTTEAPIVPAIELSDEDLLSGCVGTVLFIKEMQLFVANVGDATALLVDSEGNHRVITRKHDPTEPDERARIRVAGGYVSRQGKLNDVLGVSRAFGYIQHSPSMIAAPHTAHIQITDSHEMIILASQELWHYMSHDFAVDMARTERRDLMRAAQKLRDLAIAFGASSKLMIMIIGVSDLKKKEALQVRTHSMSMSPSGLADDFFPRSRGRRDKNAPFDSRLARLDQEVDPPQGQVSLVFTDIKNSTFLWETYPIAMRSAIRMHNELMRRQLRIIGGYEVKTEGDAFIVSFPTVTSALLWAFTMQIQLLEVPWPTEILNSVNGQEVSDQDGNVIFRGLSVRMGIHWGQPVCEVDPVTKRMDYFGPMVNRSARISSVADGGQITVSTEFISEIQRLLETHVDEDRSGSMDSGEDPSFVDDALAQQIKRELRSLSSQGFEVKELGEKRLKGLENPEYIYLMYPHALSSRLLVQQQRAEAEAARSLAGQGLKPQDSSLAVDVDNVWDLCAVALRLETLCSSLENPRGSGLKPPETAFLERIKEGGGEITDRFLLNIVEHQVSRIETCINTLALRNLVRPFKNGVQAQACPISDIFAELANSLSELNTLRENAQNRITEL</sequence>
<comment type="catalytic activity">
    <reaction evidence="1">
        <text>ATP = 3',5'-cyclic AMP + diphosphate</text>
        <dbReference type="Rhea" id="RHEA:15389"/>
        <dbReference type="ChEBI" id="CHEBI:30616"/>
        <dbReference type="ChEBI" id="CHEBI:33019"/>
        <dbReference type="ChEBI" id="CHEBI:58165"/>
        <dbReference type="EC" id="4.6.1.1"/>
    </reaction>
</comment>
<feature type="domain" description="Guanylate cyclase" evidence="18">
    <location>
        <begin position="1725"/>
        <end position="1862"/>
    </location>
</feature>
<evidence type="ECO:0000256" key="10">
    <source>
        <dbReference type="ARBA" id="ARBA00022741"/>
    </source>
</evidence>
<feature type="domain" description="PPM-type phosphatase" evidence="20">
    <location>
        <begin position="1379"/>
        <end position="1665"/>
    </location>
</feature>
<dbReference type="FunFam" id="3.80.10.10:FF:000220">
    <property type="entry name" value="Adenylate cyclase AcyA"/>
    <property type="match status" value="1"/>
</dbReference>
<dbReference type="Gene3D" id="3.30.70.1230">
    <property type="entry name" value="Nucleotide cyclase"/>
    <property type="match status" value="1"/>
</dbReference>
<dbReference type="EC" id="4.6.1.1" evidence="5"/>
<dbReference type="GO" id="GO:0046872">
    <property type="term" value="F:metal ion binding"/>
    <property type="evidence" value="ECO:0007669"/>
    <property type="project" value="UniProtKB-KW"/>
</dbReference>
<dbReference type="PROSITE" id="PS50200">
    <property type="entry name" value="RA"/>
    <property type="match status" value="1"/>
</dbReference>
<feature type="compositionally biased region" description="Polar residues" evidence="17">
    <location>
        <begin position="172"/>
        <end position="187"/>
    </location>
</feature>
<dbReference type="PANTHER" id="PTHR48051:SF46">
    <property type="entry name" value="LEUCINE RICH REPEAT-CONTAINING DOMAIN PROTEIN"/>
    <property type="match status" value="1"/>
</dbReference>
<dbReference type="InterPro" id="IPR055071">
    <property type="entry name" value="RA_PHLPP-like"/>
</dbReference>
<dbReference type="SUPFAM" id="SSF52058">
    <property type="entry name" value="L domain-like"/>
    <property type="match status" value="2"/>
</dbReference>
<comment type="function">
    <text evidence="3">Plays essential roles in regulation of cellular metabolism by catalyzing the synthesis of a second messenger, cAMP.</text>
</comment>
<comment type="cofactor">
    <cofactor evidence="2">
        <name>Mg(2+)</name>
        <dbReference type="ChEBI" id="CHEBI:18420"/>
    </cofactor>
</comment>
<evidence type="ECO:0000256" key="4">
    <source>
        <dbReference type="ARBA" id="ARBA00005381"/>
    </source>
</evidence>
<dbReference type="GO" id="GO:0035556">
    <property type="term" value="P:intracellular signal transduction"/>
    <property type="evidence" value="ECO:0007669"/>
    <property type="project" value="InterPro"/>
</dbReference>
<feature type="compositionally biased region" description="Polar residues" evidence="17">
    <location>
        <begin position="122"/>
        <end position="133"/>
    </location>
</feature>
<dbReference type="PROSITE" id="PS50125">
    <property type="entry name" value="GUANYLATE_CYCLASE_2"/>
    <property type="match status" value="1"/>
</dbReference>
<evidence type="ECO:0000259" key="19">
    <source>
        <dbReference type="PROSITE" id="PS50200"/>
    </source>
</evidence>
<dbReference type="SMART" id="SM00369">
    <property type="entry name" value="LRR_TYP"/>
    <property type="match status" value="13"/>
</dbReference>
<feature type="compositionally biased region" description="Low complexity" evidence="17">
    <location>
        <begin position="1113"/>
        <end position="1130"/>
    </location>
</feature>
<evidence type="ECO:0000256" key="8">
    <source>
        <dbReference type="ARBA" id="ARBA00022723"/>
    </source>
</evidence>
<evidence type="ECO:0000256" key="7">
    <source>
        <dbReference type="ARBA" id="ARBA00022614"/>
    </source>
</evidence>
<dbReference type="InterPro" id="IPR029787">
    <property type="entry name" value="Nucleotide_cyclase"/>
</dbReference>
<feature type="compositionally biased region" description="Polar residues" evidence="17">
    <location>
        <begin position="355"/>
        <end position="367"/>
    </location>
</feature>
<feature type="region of interest" description="Disordered" evidence="17">
    <location>
        <begin position="479"/>
        <end position="501"/>
    </location>
</feature>
<comment type="similarity">
    <text evidence="4">Belongs to the adenylyl cyclase class-3 family.</text>
</comment>
<dbReference type="EMBL" id="MU004233">
    <property type="protein sequence ID" value="KAF2670960.1"/>
    <property type="molecule type" value="Genomic_DNA"/>
</dbReference>
<keyword evidence="11" id="KW-0067">ATP-binding</keyword>
<dbReference type="PROSITE" id="PS51746">
    <property type="entry name" value="PPM_2"/>
    <property type="match status" value="1"/>
</dbReference>
<feature type="compositionally biased region" description="Polar residues" evidence="17">
    <location>
        <begin position="228"/>
        <end position="249"/>
    </location>
</feature>
<keyword evidence="13" id="KW-0115">cAMP biosynthesis</keyword>
<dbReference type="Pfam" id="PF13855">
    <property type="entry name" value="LRR_8"/>
    <property type="match status" value="1"/>
</dbReference>
<evidence type="ECO:0000256" key="3">
    <source>
        <dbReference type="ARBA" id="ARBA00003896"/>
    </source>
</evidence>
<feature type="compositionally biased region" description="Basic residues" evidence="17">
    <location>
        <begin position="305"/>
        <end position="321"/>
    </location>
</feature>
<evidence type="ECO:0000256" key="5">
    <source>
        <dbReference type="ARBA" id="ARBA00012201"/>
    </source>
</evidence>
<dbReference type="PROSITE" id="PS51450">
    <property type="entry name" value="LRR"/>
    <property type="match status" value="4"/>
</dbReference>
<dbReference type="Pfam" id="PF23598">
    <property type="entry name" value="LRR_14"/>
    <property type="match status" value="2"/>
</dbReference>
<dbReference type="InterPro" id="IPR001611">
    <property type="entry name" value="Leu-rich_rpt"/>
</dbReference>
<gene>
    <name evidence="21" type="ORF">BT63DRAFT_205028</name>
</gene>
<dbReference type="InterPro" id="IPR001932">
    <property type="entry name" value="PPM-type_phosphatase-like_dom"/>
</dbReference>
<evidence type="ECO:0000256" key="12">
    <source>
        <dbReference type="ARBA" id="ARBA00022842"/>
    </source>
</evidence>
<dbReference type="GO" id="GO:0005524">
    <property type="term" value="F:ATP binding"/>
    <property type="evidence" value="ECO:0007669"/>
    <property type="project" value="UniProtKB-KW"/>
</dbReference>
<dbReference type="Proteomes" id="UP000799302">
    <property type="component" value="Unassembled WGS sequence"/>
</dbReference>
<keyword evidence="7" id="KW-0433">Leucine-rich repeat</keyword>
<dbReference type="SMART" id="SM00364">
    <property type="entry name" value="LRR_BAC"/>
    <property type="match status" value="9"/>
</dbReference>
<evidence type="ECO:0000259" key="18">
    <source>
        <dbReference type="PROSITE" id="PS50125"/>
    </source>
</evidence>
<evidence type="ECO:0000256" key="15">
    <source>
        <dbReference type="ARBA" id="ARBA00032597"/>
    </source>
</evidence>
<dbReference type="PANTHER" id="PTHR48051">
    <property type="match status" value="1"/>
</dbReference>
<dbReference type="InterPro" id="IPR000159">
    <property type="entry name" value="RA_dom"/>
</dbReference>
<dbReference type="SMART" id="SM00314">
    <property type="entry name" value="RA"/>
    <property type="match status" value="1"/>
</dbReference>
<dbReference type="FunFam" id="3.80.10.10:FF:000305">
    <property type="entry name" value="Adenylate cyclase AcyA"/>
    <property type="match status" value="1"/>
</dbReference>
<keyword evidence="22" id="KW-1185">Reference proteome</keyword>
<dbReference type="Gene3D" id="3.80.10.10">
    <property type="entry name" value="Ribonuclease Inhibitor"/>
    <property type="match status" value="4"/>
</dbReference>
<reference evidence="21" key="1">
    <citation type="journal article" date="2020" name="Stud. Mycol.">
        <title>101 Dothideomycetes genomes: a test case for predicting lifestyles and emergence of pathogens.</title>
        <authorList>
            <person name="Haridas S."/>
            <person name="Albert R."/>
            <person name="Binder M."/>
            <person name="Bloem J."/>
            <person name="Labutti K."/>
            <person name="Salamov A."/>
            <person name="Andreopoulos B."/>
            <person name="Baker S."/>
            <person name="Barry K."/>
            <person name="Bills G."/>
            <person name="Bluhm B."/>
            <person name="Cannon C."/>
            <person name="Castanera R."/>
            <person name="Culley D."/>
            <person name="Daum C."/>
            <person name="Ezra D."/>
            <person name="Gonzalez J."/>
            <person name="Henrissat B."/>
            <person name="Kuo A."/>
            <person name="Liang C."/>
            <person name="Lipzen A."/>
            <person name="Lutzoni F."/>
            <person name="Magnuson J."/>
            <person name="Mondo S."/>
            <person name="Nolan M."/>
            <person name="Ohm R."/>
            <person name="Pangilinan J."/>
            <person name="Park H.-J."/>
            <person name="Ramirez L."/>
            <person name="Alfaro M."/>
            <person name="Sun H."/>
            <person name="Tritt A."/>
            <person name="Yoshinaga Y."/>
            <person name="Zwiers L.-H."/>
            <person name="Turgeon B."/>
            <person name="Goodwin S."/>
            <person name="Spatafora J."/>
            <person name="Crous P."/>
            <person name="Grigoriev I."/>
        </authorList>
    </citation>
    <scope>NUCLEOTIDE SEQUENCE</scope>
    <source>
        <strain evidence="21">CBS 115976</strain>
    </source>
</reference>
<dbReference type="InterPro" id="IPR003591">
    <property type="entry name" value="Leu-rich_rpt_typical-subtyp"/>
</dbReference>
<dbReference type="InterPro" id="IPR036457">
    <property type="entry name" value="PPM-type-like_dom_sf"/>
</dbReference>
<dbReference type="SMART" id="SM00044">
    <property type="entry name" value="CYCc"/>
    <property type="match status" value="1"/>
</dbReference>
<evidence type="ECO:0000256" key="16">
    <source>
        <dbReference type="ARBA" id="ARBA00032637"/>
    </source>
</evidence>
<dbReference type="OrthoDB" id="2021138at2759"/>
<keyword evidence="10" id="KW-0547">Nucleotide-binding</keyword>
<dbReference type="GO" id="GO:0004016">
    <property type="term" value="F:adenylate cyclase activity"/>
    <property type="evidence" value="ECO:0007669"/>
    <property type="project" value="UniProtKB-EC"/>
</dbReference>
<feature type="compositionally biased region" description="Polar residues" evidence="17">
    <location>
        <begin position="378"/>
        <end position="389"/>
    </location>
</feature>
<evidence type="ECO:0000256" key="11">
    <source>
        <dbReference type="ARBA" id="ARBA00022840"/>
    </source>
</evidence>
<dbReference type="GO" id="GO:0006171">
    <property type="term" value="P:cAMP biosynthetic process"/>
    <property type="evidence" value="ECO:0007669"/>
    <property type="project" value="UniProtKB-KW"/>
</dbReference>
<evidence type="ECO:0000313" key="21">
    <source>
        <dbReference type="EMBL" id="KAF2670960.1"/>
    </source>
</evidence>
<evidence type="ECO:0000259" key="20">
    <source>
        <dbReference type="PROSITE" id="PS51746"/>
    </source>
</evidence>
<evidence type="ECO:0000256" key="9">
    <source>
        <dbReference type="ARBA" id="ARBA00022737"/>
    </source>
</evidence>
<dbReference type="Pfam" id="PF00481">
    <property type="entry name" value="PP2C"/>
    <property type="match status" value="1"/>
</dbReference>
<dbReference type="InterPro" id="IPR001054">
    <property type="entry name" value="A/G_cyclase"/>
</dbReference>
<dbReference type="SUPFAM" id="SSF55073">
    <property type="entry name" value="Nucleotide cyclase"/>
    <property type="match status" value="1"/>
</dbReference>
<organism evidence="21 22">
    <name type="scientific">Microthyrium microscopicum</name>
    <dbReference type="NCBI Taxonomy" id="703497"/>
    <lineage>
        <taxon>Eukaryota</taxon>
        <taxon>Fungi</taxon>
        <taxon>Dikarya</taxon>
        <taxon>Ascomycota</taxon>
        <taxon>Pezizomycotina</taxon>
        <taxon>Dothideomycetes</taxon>
        <taxon>Dothideomycetes incertae sedis</taxon>
        <taxon>Microthyriales</taxon>
        <taxon>Microthyriaceae</taxon>
        <taxon>Microthyrium</taxon>
    </lineage>
</organism>
<feature type="region of interest" description="Disordered" evidence="17">
    <location>
        <begin position="150"/>
        <end position="190"/>
    </location>
</feature>
<name>A0A6A6UGL8_9PEZI</name>
<proteinExistence type="inferred from homology"/>
<dbReference type="CDD" id="cd17214">
    <property type="entry name" value="RA_CYR1_like"/>
    <property type="match status" value="1"/>
</dbReference>
<keyword evidence="14" id="KW-0456">Lyase</keyword>
<dbReference type="SMART" id="SM00332">
    <property type="entry name" value="PP2Cc"/>
    <property type="match status" value="1"/>
</dbReference>
<evidence type="ECO:0000256" key="14">
    <source>
        <dbReference type="ARBA" id="ARBA00023239"/>
    </source>
</evidence>
<keyword evidence="12" id="KW-0460">Magnesium</keyword>